<evidence type="ECO:0000256" key="2">
    <source>
        <dbReference type="ARBA" id="ARBA00022487"/>
    </source>
</evidence>
<dbReference type="InterPro" id="IPR029058">
    <property type="entry name" value="AB_hydrolase_fold"/>
</dbReference>
<evidence type="ECO:0000313" key="6">
    <source>
        <dbReference type="EMBL" id="MFD1216659.1"/>
    </source>
</evidence>
<feature type="region of interest" description="Disordered" evidence="4">
    <location>
        <begin position="1"/>
        <end position="21"/>
    </location>
</feature>
<evidence type="ECO:0000256" key="4">
    <source>
        <dbReference type="SAM" id="MobiDB-lite"/>
    </source>
</evidence>
<dbReference type="PIRSF" id="PIRSF005211">
    <property type="entry name" value="Ab_hydro_YheT"/>
    <property type="match status" value="1"/>
</dbReference>
<dbReference type="InterPro" id="IPR000073">
    <property type="entry name" value="AB_hydrolase_1"/>
</dbReference>
<dbReference type="RefSeq" id="WP_230438760.1">
    <property type="nucleotide sequence ID" value="NZ_CP087715.1"/>
</dbReference>
<name>A0ABW3U802_9GAMM</name>
<feature type="domain" description="AB hydrolase-1" evidence="5">
    <location>
        <begin position="79"/>
        <end position="319"/>
    </location>
</feature>
<accession>A0ABW3U802</accession>
<dbReference type="Proteomes" id="UP001597264">
    <property type="component" value="Unassembled WGS sequence"/>
</dbReference>
<evidence type="ECO:0000259" key="5">
    <source>
        <dbReference type="Pfam" id="PF00561"/>
    </source>
</evidence>
<evidence type="ECO:0000256" key="1">
    <source>
        <dbReference type="ARBA" id="ARBA00010884"/>
    </source>
</evidence>
<dbReference type="InterPro" id="IPR000952">
    <property type="entry name" value="AB_hydrolase_4_CS"/>
</dbReference>
<keyword evidence="3 6" id="KW-0378">Hydrolase</keyword>
<dbReference type="InterPro" id="IPR050960">
    <property type="entry name" value="AB_hydrolase_4_sf"/>
</dbReference>
<dbReference type="Gene3D" id="3.40.50.1820">
    <property type="entry name" value="alpha/beta hydrolase"/>
    <property type="match status" value="1"/>
</dbReference>
<dbReference type="GO" id="GO:0016787">
    <property type="term" value="F:hydrolase activity"/>
    <property type="evidence" value="ECO:0007669"/>
    <property type="project" value="UniProtKB-KW"/>
</dbReference>
<comment type="similarity">
    <text evidence="1">Belongs to the AB hydrolase superfamily. AB hydrolase 4 family.</text>
</comment>
<dbReference type="PANTHER" id="PTHR10794:SF94">
    <property type="entry name" value="ESTERASE YHET-RELATED"/>
    <property type="match status" value="1"/>
</dbReference>
<proteinExistence type="inferred from homology"/>
<dbReference type="NCBIfam" id="NF008218">
    <property type="entry name" value="PRK10985.1"/>
    <property type="match status" value="1"/>
</dbReference>
<dbReference type="PROSITE" id="PS01133">
    <property type="entry name" value="UPF0017"/>
    <property type="match status" value="1"/>
</dbReference>
<dbReference type="Pfam" id="PF00561">
    <property type="entry name" value="Abhydrolase_1"/>
    <property type="match status" value="1"/>
</dbReference>
<reference evidence="7" key="1">
    <citation type="journal article" date="2019" name="Int. J. Syst. Evol. Microbiol.">
        <title>The Global Catalogue of Microorganisms (GCM) 10K type strain sequencing project: providing services to taxonomists for standard genome sequencing and annotation.</title>
        <authorList>
            <consortium name="The Broad Institute Genomics Platform"/>
            <consortium name="The Broad Institute Genome Sequencing Center for Infectious Disease"/>
            <person name="Wu L."/>
            <person name="Ma J."/>
        </authorList>
    </citation>
    <scope>NUCLEOTIDE SEQUENCE [LARGE SCALE GENOMIC DNA]</scope>
    <source>
        <strain evidence="7">CCUG 54356</strain>
    </source>
</reference>
<comment type="caution">
    <text evidence="6">The sequence shown here is derived from an EMBL/GenBank/DDBJ whole genome shotgun (WGS) entry which is preliminary data.</text>
</comment>
<keyword evidence="7" id="KW-1185">Reference proteome</keyword>
<dbReference type="SUPFAM" id="SSF53474">
    <property type="entry name" value="alpha/beta-Hydrolases"/>
    <property type="match status" value="1"/>
</dbReference>
<protein>
    <submittedName>
        <fullName evidence="6">Hydrolase</fullName>
    </submittedName>
</protein>
<evidence type="ECO:0000256" key="3">
    <source>
        <dbReference type="ARBA" id="ARBA00022801"/>
    </source>
</evidence>
<sequence>MSRKPTSSKYSPSTPASASGGHHFTPAIGLGNCHLQTIFPRYHRPRPWIPTQCQWLDTPDGDRIALHTPAPLKNDPASPIVLVLHGLEGSVESPYMQGIMQALLAEKLQVAVMHFRGCGGIPNLLPRAYHSGETEDPRWLAQHFKAKLPETPLIAVGYSLGGNVLLKWLGEDGDDSPLSAAVSVSAPLDLHASSRRMNQGFSRVYQRHLLKSLQQSLVSKARNAELASQMPPLDQPRFFSNFRHFDNYFTAPLHGFDGVDDYYTRASSKPYLKHIRRPTLIIHAEDDPFVCPSAIPETSEISSSVMLEISKQGGHVGFIAGSLWRPEYWLERRIPEFLQETGLTCSQ</sequence>
<dbReference type="EMBL" id="JBHTLR010000007">
    <property type="protein sequence ID" value="MFD1216659.1"/>
    <property type="molecule type" value="Genomic_DNA"/>
</dbReference>
<organism evidence="6 7">
    <name type="scientific">Microbulbifer celer</name>
    <dbReference type="NCBI Taxonomy" id="435905"/>
    <lineage>
        <taxon>Bacteria</taxon>
        <taxon>Pseudomonadati</taxon>
        <taxon>Pseudomonadota</taxon>
        <taxon>Gammaproteobacteria</taxon>
        <taxon>Cellvibrionales</taxon>
        <taxon>Microbulbiferaceae</taxon>
        <taxon>Microbulbifer</taxon>
    </lineage>
</organism>
<feature type="compositionally biased region" description="Low complexity" evidence="4">
    <location>
        <begin position="1"/>
        <end position="19"/>
    </location>
</feature>
<dbReference type="PANTHER" id="PTHR10794">
    <property type="entry name" value="ABHYDROLASE DOMAIN-CONTAINING PROTEIN"/>
    <property type="match status" value="1"/>
</dbReference>
<evidence type="ECO:0000313" key="7">
    <source>
        <dbReference type="Proteomes" id="UP001597264"/>
    </source>
</evidence>
<keyword evidence="2" id="KW-0719">Serine esterase</keyword>
<gene>
    <name evidence="6" type="ORF">ACFQ2X_08625</name>
</gene>
<dbReference type="InterPro" id="IPR012020">
    <property type="entry name" value="ABHD4"/>
</dbReference>